<dbReference type="Pfam" id="PF13649">
    <property type="entry name" value="Methyltransf_25"/>
    <property type="match status" value="1"/>
</dbReference>
<dbReference type="EMBL" id="AP009153">
    <property type="protein sequence ID" value="BAH38751.1"/>
    <property type="molecule type" value="Genomic_DNA"/>
</dbReference>
<dbReference type="HOGENOM" id="CLU_069129_1_2_0"/>
<reference evidence="3" key="1">
    <citation type="submission" date="2006-03" db="EMBL/GenBank/DDBJ databases">
        <title>Complete genome sequence of Gemmatimonas aurantiaca T-27 that represents a novel phylum Gemmatimonadetes.</title>
        <authorList>
            <person name="Takasaki K."/>
            <person name="Ichikawa N."/>
            <person name="Miura H."/>
            <person name="Matsushita S."/>
            <person name="Watanabe Y."/>
            <person name="Oguchi A."/>
            <person name="Ankai A."/>
            <person name="Yashiro I."/>
            <person name="Takahashi M."/>
            <person name="Terui Y."/>
            <person name="Fukui S."/>
            <person name="Yokoyama H."/>
            <person name="Tanikawa S."/>
            <person name="Hanada S."/>
            <person name="Kamagata Y."/>
            <person name="Fujita N."/>
        </authorList>
    </citation>
    <scope>NUCLEOTIDE SEQUENCE [LARGE SCALE GENOMIC DNA]</scope>
    <source>
        <strain evidence="3">T-27 / DSM 14586 / JCM 11422 / NBRC 100505</strain>
    </source>
</reference>
<dbReference type="RefSeq" id="WP_012683198.1">
    <property type="nucleotide sequence ID" value="NC_012489.1"/>
</dbReference>
<dbReference type="PANTHER" id="PTHR43591">
    <property type="entry name" value="METHYLTRANSFERASE"/>
    <property type="match status" value="1"/>
</dbReference>
<evidence type="ECO:0000313" key="3">
    <source>
        <dbReference type="Proteomes" id="UP000002209"/>
    </source>
</evidence>
<evidence type="ECO:0000259" key="1">
    <source>
        <dbReference type="Pfam" id="PF13649"/>
    </source>
</evidence>
<dbReference type="STRING" id="379066.GAU_1709"/>
<keyword evidence="3" id="KW-1185">Reference proteome</keyword>
<dbReference type="InterPro" id="IPR041698">
    <property type="entry name" value="Methyltransf_25"/>
</dbReference>
<name>C1A941_GEMAT</name>
<dbReference type="Proteomes" id="UP000002209">
    <property type="component" value="Chromosome"/>
</dbReference>
<dbReference type="Gene3D" id="2.20.25.110">
    <property type="entry name" value="S-adenosyl-L-methionine-dependent methyltransferases"/>
    <property type="match status" value="1"/>
</dbReference>
<organism evidence="2 3">
    <name type="scientific">Gemmatimonas aurantiaca (strain DSM 14586 / JCM 11422 / NBRC 100505 / T-27)</name>
    <dbReference type="NCBI Taxonomy" id="379066"/>
    <lineage>
        <taxon>Bacteria</taxon>
        <taxon>Pseudomonadati</taxon>
        <taxon>Gemmatimonadota</taxon>
        <taxon>Gemmatimonadia</taxon>
        <taxon>Gemmatimonadales</taxon>
        <taxon>Gemmatimonadaceae</taxon>
        <taxon>Gemmatimonas</taxon>
    </lineage>
</organism>
<dbReference type="InterPro" id="IPR029063">
    <property type="entry name" value="SAM-dependent_MTases_sf"/>
</dbReference>
<proteinExistence type="predicted"/>
<dbReference type="KEGG" id="gau:GAU_1709"/>
<gene>
    <name evidence="2" type="ordered locus">GAU_1709</name>
</gene>
<dbReference type="Gene3D" id="3.40.50.150">
    <property type="entry name" value="Vaccinia Virus protein VP39"/>
    <property type="match status" value="1"/>
</dbReference>
<dbReference type="OrthoDB" id="9811589at2"/>
<feature type="domain" description="Methyltransferase" evidence="1">
    <location>
        <begin position="64"/>
        <end position="159"/>
    </location>
</feature>
<dbReference type="SUPFAM" id="SSF53335">
    <property type="entry name" value="S-adenosyl-L-methionine-dependent methyltransferases"/>
    <property type="match status" value="1"/>
</dbReference>
<dbReference type="eggNOG" id="COG2226">
    <property type="taxonomic scope" value="Bacteria"/>
</dbReference>
<sequence>MTRPRKIAASPKAAGKAKPGGAWWQTHFDAQYLHEYEPLFDLVQDRREVARLMEVLALPSGARILDCPCGQGRHAHLLAEAGFDVDGLDYSEPLLEVARKRGTGRTLRYTQGDMRKLPARWTERFDAVVNLFTSFGFFDTPQDDLRVLEQFARVLKPGGVLIWHGGARDGVMAKFLTRDWWSTADGTMFGQERSFDPLSGFLEITSTWRGPSGEGERTHRIRLYTASELAGRMRDVGLVVEQAFDSWADRPLSRTSSEMLLVARKEG</sequence>
<protein>
    <recommendedName>
        <fullName evidence="1">Methyltransferase domain-containing protein</fullName>
    </recommendedName>
</protein>
<accession>C1A941</accession>
<dbReference type="CDD" id="cd02440">
    <property type="entry name" value="AdoMet_MTases"/>
    <property type="match status" value="1"/>
</dbReference>
<dbReference type="AlphaFoldDB" id="C1A941"/>
<evidence type="ECO:0000313" key="2">
    <source>
        <dbReference type="EMBL" id="BAH38751.1"/>
    </source>
</evidence>